<name>A0A7W4VK00_9HYPH</name>
<gene>
    <name evidence="2" type="ORF">FHR70_001653</name>
</gene>
<dbReference type="AlphaFoldDB" id="A0A7W4VK00"/>
<evidence type="ECO:0000313" key="3">
    <source>
        <dbReference type="Proteomes" id="UP000532010"/>
    </source>
</evidence>
<organism evidence="2 3">
    <name type="scientific">Microvirga lupini</name>
    <dbReference type="NCBI Taxonomy" id="420324"/>
    <lineage>
        <taxon>Bacteria</taxon>
        <taxon>Pseudomonadati</taxon>
        <taxon>Pseudomonadota</taxon>
        <taxon>Alphaproteobacteria</taxon>
        <taxon>Hyphomicrobiales</taxon>
        <taxon>Methylobacteriaceae</taxon>
        <taxon>Microvirga</taxon>
    </lineage>
</organism>
<feature type="transmembrane region" description="Helical" evidence="1">
    <location>
        <begin position="7"/>
        <end position="24"/>
    </location>
</feature>
<sequence>MESLGKVLFSAATVVMAFGGFWAIKMLDNVHDNAEQFFIPATALFAAAGAAELIWGERRTQ</sequence>
<reference evidence="2 3" key="1">
    <citation type="submission" date="2020-08" db="EMBL/GenBank/DDBJ databases">
        <title>The Agave Microbiome: Exploring the role of microbial communities in plant adaptations to desert environments.</title>
        <authorList>
            <person name="Partida-Martinez L.P."/>
        </authorList>
    </citation>
    <scope>NUCLEOTIDE SEQUENCE [LARGE SCALE GENOMIC DNA]</scope>
    <source>
        <strain evidence="2 3">AT3.9</strain>
    </source>
</reference>
<dbReference type="Proteomes" id="UP000532010">
    <property type="component" value="Unassembled WGS sequence"/>
</dbReference>
<keyword evidence="1" id="KW-0812">Transmembrane</keyword>
<accession>A0A7W4VK00</accession>
<keyword evidence="1" id="KW-0472">Membrane</keyword>
<keyword evidence="3" id="KW-1185">Reference proteome</keyword>
<keyword evidence="1" id="KW-1133">Transmembrane helix</keyword>
<comment type="caution">
    <text evidence="2">The sequence shown here is derived from an EMBL/GenBank/DDBJ whole genome shotgun (WGS) entry which is preliminary data.</text>
</comment>
<evidence type="ECO:0000313" key="2">
    <source>
        <dbReference type="EMBL" id="MBB3018599.1"/>
    </source>
</evidence>
<proteinExistence type="predicted"/>
<feature type="transmembrane region" description="Helical" evidence="1">
    <location>
        <begin position="36"/>
        <end position="55"/>
    </location>
</feature>
<protein>
    <submittedName>
        <fullName evidence="2">Uncharacterized protein</fullName>
    </submittedName>
</protein>
<evidence type="ECO:0000256" key="1">
    <source>
        <dbReference type="SAM" id="Phobius"/>
    </source>
</evidence>
<dbReference type="RefSeq" id="WP_183448991.1">
    <property type="nucleotide sequence ID" value="NZ_JACHWB010000002.1"/>
</dbReference>
<dbReference type="EMBL" id="JACHWB010000002">
    <property type="protein sequence ID" value="MBB3018599.1"/>
    <property type="molecule type" value="Genomic_DNA"/>
</dbReference>